<organism evidence="7 8">
    <name type="scientific">Metabacillus mangrovi</name>
    <dbReference type="NCBI Taxonomy" id="1491830"/>
    <lineage>
        <taxon>Bacteria</taxon>
        <taxon>Bacillati</taxon>
        <taxon>Bacillota</taxon>
        <taxon>Bacilli</taxon>
        <taxon>Bacillales</taxon>
        <taxon>Bacillaceae</taxon>
        <taxon>Metabacillus</taxon>
    </lineage>
</organism>
<evidence type="ECO:0000256" key="1">
    <source>
        <dbReference type="ARBA" id="ARBA00009080"/>
    </source>
</evidence>
<dbReference type="GO" id="GO:0051287">
    <property type="term" value="F:NAD binding"/>
    <property type="evidence" value="ECO:0007669"/>
    <property type="project" value="InterPro"/>
</dbReference>
<dbReference type="InterPro" id="IPR029154">
    <property type="entry name" value="HIBADH-like_NADP-bd"/>
</dbReference>
<dbReference type="Gene3D" id="3.40.50.720">
    <property type="entry name" value="NAD(P)-binding Rossmann-like Domain"/>
    <property type="match status" value="1"/>
</dbReference>
<dbReference type="InterPro" id="IPR013328">
    <property type="entry name" value="6PGD_dom2"/>
</dbReference>
<dbReference type="PANTHER" id="PTHR43060">
    <property type="entry name" value="3-HYDROXYISOBUTYRATE DEHYDROGENASE-LIKE 1, MITOCHONDRIAL-RELATED"/>
    <property type="match status" value="1"/>
</dbReference>
<evidence type="ECO:0000313" key="8">
    <source>
        <dbReference type="Proteomes" id="UP000434639"/>
    </source>
</evidence>
<dbReference type="InterPro" id="IPR015815">
    <property type="entry name" value="HIBADH-related"/>
</dbReference>
<dbReference type="PANTHER" id="PTHR43060:SF15">
    <property type="entry name" value="3-HYDROXYISOBUTYRATE DEHYDROGENASE-LIKE 1, MITOCHONDRIAL-RELATED"/>
    <property type="match status" value="1"/>
</dbReference>
<dbReference type="OrthoDB" id="9786703at2"/>
<reference evidence="7 8" key="1">
    <citation type="journal article" date="2017" name="Int. J. Syst. Evol. Microbiol.">
        <title>Bacillus mangrovi sp. nov., isolated from a sediment sample from a mangrove forest.</title>
        <authorList>
            <person name="Gupta V."/>
            <person name="Singh P.K."/>
            <person name="Korpole S."/>
            <person name="Tanuku N.R.S."/>
            <person name="Pinnaka A.K."/>
        </authorList>
    </citation>
    <scope>NUCLEOTIDE SEQUENCE [LARGE SCALE GENOMIC DNA]</scope>
    <source>
        <strain evidence="7 8">KCTC 33872</strain>
    </source>
</reference>
<protein>
    <submittedName>
        <fullName evidence="7">NAD-binding protein</fullName>
    </submittedName>
</protein>
<sequence>MLPDRRFLSTEDWSNLYKERAGRTMTQKVAFIGTGVMGKSMAGHLMDKGYELTVYTRTKEKAAELLDRGAEWAATVKEAVADADYVITMVGYPSDVESIYLGEDGIIKSARKGAFLIDMTTSKPSLAKEIAEEALKNGMHAVDAPVSGGDVGAREARLAIMIGGEKEAYTKCLPLFEAMGNNIVHQGPAGSGQHTKMSNQIAISSGMIAACEALAYAEKTGLDPEDVLKSITTGAAGSWTLQNLAPRMLQGNFEPGFYVKHFIKDMRIAKEESEQFGLNTPGLDLALSLFGQLEEMGEENSGTHALYKLWKQQQ</sequence>
<dbReference type="Gene3D" id="1.10.1040.10">
    <property type="entry name" value="N-(1-d-carboxylethyl)-l-norvaline Dehydrogenase, domain 2"/>
    <property type="match status" value="1"/>
</dbReference>
<evidence type="ECO:0000256" key="4">
    <source>
        <dbReference type="PIRSR" id="PIRSR000103-1"/>
    </source>
</evidence>
<dbReference type="GO" id="GO:0050661">
    <property type="term" value="F:NADP binding"/>
    <property type="evidence" value="ECO:0007669"/>
    <property type="project" value="InterPro"/>
</dbReference>
<dbReference type="GO" id="GO:0016491">
    <property type="term" value="F:oxidoreductase activity"/>
    <property type="evidence" value="ECO:0007669"/>
    <property type="project" value="UniProtKB-KW"/>
</dbReference>
<keyword evidence="3" id="KW-0520">NAD</keyword>
<dbReference type="Pfam" id="PF03446">
    <property type="entry name" value="NAD_binding_2"/>
    <property type="match status" value="1"/>
</dbReference>
<dbReference type="InterPro" id="IPR006115">
    <property type="entry name" value="6PGDH_NADP-bd"/>
</dbReference>
<feature type="active site" evidence="4">
    <location>
        <position position="196"/>
    </location>
</feature>
<feature type="domain" description="3-hydroxyisobutyrate dehydrogenase-like NAD-binding" evidence="6">
    <location>
        <begin position="190"/>
        <end position="309"/>
    </location>
</feature>
<comment type="similarity">
    <text evidence="1">Belongs to the HIBADH-related family.</text>
</comment>
<comment type="caution">
    <text evidence="7">The sequence shown here is derived from an EMBL/GenBank/DDBJ whole genome shotgun (WGS) entry which is preliminary data.</text>
</comment>
<proteinExistence type="inferred from homology"/>
<dbReference type="SUPFAM" id="SSF48179">
    <property type="entry name" value="6-phosphogluconate dehydrogenase C-terminal domain-like"/>
    <property type="match status" value="1"/>
</dbReference>
<dbReference type="Proteomes" id="UP000434639">
    <property type="component" value="Unassembled WGS sequence"/>
</dbReference>
<evidence type="ECO:0000256" key="2">
    <source>
        <dbReference type="ARBA" id="ARBA00023002"/>
    </source>
</evidence>
<evidence type="ECO:0000313" key="7">
    <source>
        <dbReference type="EMBL" id="MTH53129.1"/>
    </source>
</evidence>
<name>A0A7X2V4I0_9BACI</name>
<keyword evidence="2" id="KW-0560">Oxidoreductase</keyword>
<evidence type="ECO:0000256" key="3">
    <source>
        <dbReference type="ARBA" id="ARBA00023027"/>
    </source>
</evidence>
<feature type="domain" description="6-phosphogluconate dehydrogenase NADP-binding" evidence="5">
    <location>
        <begin position="28"/>
        <end position="187"/>
    </location>
</feature>
<dbReference type="InterPro" id="IPR008927">
    <property type="entry name" value="6-PGluconate_DH-like_C_sf"/>
</dbReference>
<dbReference type="EMBL" id="WMIB01000004">
    <property type="protein sequence ID" value="MTH53129.1"/>
    <property type="molecule type" value="Genomic_DNA"/>
</dbReference>
<dbReference type="SUPFAM" id="SSF51735">
    <property type="entry name" value="NAD(P)-binding Rossmann-fold domains"/>
    <property type="match status" value="1"/>
</dbReference>
<dbReference type="Pfam" id="PF14833">
    <property type="entry name" value="NAD_binding_11"/>
    <property type="match status" value="1"/>
</dbReference>
<keyword evidence="8" id="KW-1185">Reference proteome</keyword>
<accession>A0A7X2V4I0</accession>
<gene>
    <name evidence="7" type="ORF">GKZ89_06860</name>
</gene>
<dbReference type="PIRSF" id="PIRSF000103">
    <property type="entry name" value="HIBADH"/>
    <property type="match status" value="1"/>
</dbReference>
<dbReference type="InterPro" id="IPR036291">
    <property type="entry name" value="NAD(P)-bd_dom_sf"/>
</dbReference>
<evidence type="ECO:0000259" key="6">
    <source>
        <dbReference type="Pfam" id="PF14833"/>
    </source>
</evidence>
<evidence type="ECO:0000259" key="5">
    <source>
        <dbReference type="Pfam" id="PF03446"/>
    </source>
</evidence>
<dbReference type="AlphaFoldDB" id="A0A7X2V4I0"/>